<gene>
    <name evidence="2" type="ORF">E5S67_03725</name>
</gene>
<keyword evidence="3" id="KW-1185">Reference proteome</keyword>
<dbReference type="RefSeq" id="WP_172189745.1">
    <property type="nucleotide sequence ID" value="NZ_CAWPPK010000284.1"/>
</dbReference>
<sequence length="57" mass="6498">MPKITQSNSQNLTHSQPVSKIQKDKQISLKSDEATMAALTQLEERRDYYHTCINGGY</sequence>
<evidence type="ECO:0000313" key="2">
    <source>
        <dbReference type="EMBL" id="NQE35963.1"/>
    </source>
</evidence>
<comment type="caution">
    <text evidence="2">The sequence shown here is derived from an EMBL/GenBank/DDBJ whole genome shotgun (WGS) entry which is preliminary data.</text>
</comment>
<organism evidence="2 3">
    <name type="scientific">Microcoleus asticus IPMA8</name>
    <dbReference type="NCBI Taxonomy" id="2563858"/>
    <lineage>
        <taxon>Bacteria</taxon>
        <taxon>Bacillati</taxon>
        <taxon>Cyanobacteriota</taxon>
        <taxon>Cyanophyceae</taxon>
        <taxon>Oscillatoriophycideae</taxon>
        <taxon>Oscillatoriales</taxon>
        <taxon>Microcoleaceae</taxon>
        <taxon>Microcoleus</taxon>
        <taxon>Microcoleus asticus</taxon>
    </lineage>
</organism>
<reference evidence="2 3" key="1">
    <citation type="journal article" date="2020" name="Sci. Rep.">
        <title>A novel cyanobacterial geosmin producer, revising GeoA distribution and dispersion patterns in Bacteria.</title>
        <authorList>
            <person name="Churro C."/>
            <person name="Semedo-Aguiar A.P."/>
            <person name="Silva A.D."/>
            <person name="Pereira-Leal J.B."/>
            <person name="Leite R.B."/>
        </authorList>
    </citation>
    <scope>NUCLEOTIDE SEQUENCE [LARGE SCALE GENOMIC DNA]</scope>
    <source>
        <strain evidence="2 3">IPMA8</strain>
    </source>
</reference>
<evidence type="ECO:0000256" key="1">
    <source>
        <dbReference type="SAM" id="MobiDB-lite"/>
    </source>
</evidence>
<dbReference type="Proteomes" id="UP000702425">
    <property type="component" value="Unassembled WGS sequence"/>
</dbReference>
<evidence type="ECO:0000313" key="3">
    <source>
        <dbReference type="Proteomes" id="UP000702425"/>
    </source>
</evidence>
<protein>
    <submittedName>
        <fullName evidence="2">Uncharacterized protein</fullName>
    </submittedName>
</protein>
<dbReference type="EMBL" id="SRRZ01000069">
    <property type="protein sequence ID" value="NQE35963.1"/>
    <property type="molecule type" value="Genomic_DNA"/>
</dbReference>
<proteinExistence type="predicted"/>
<feature type="compositionally biased region" description="Polar residues" evidence="1">
    <location>
        <begin position="1"/>
        <end position="19"/>
    </location>
</feature>
<name>A0ABX2D0G9_9CYAN</name>
<feature type="region of interest" description="Disordered" evidence="1">
    <location>
        <begin position="1"/>
        <end position="27"/>
    </location>
</feature>
<accession>A0ABX2D0G9</accession>